<evidence type="ECO:0008006" key="4">
    <source>
        <dbReference type="Google" id="ProtNLM"/>
    </source>
</evidence>
<sequence length="115" mass="12834">MELLFFVMQINFHVLVVLCSSGEPFGSTGQILVQEAKLDRCQSSDIRRLDVQRTTQSLQRALYNALKCLWLQLHAHQLFSVGIGELTHAADKQASALIIYQLMAPASSTELGCNR</sequence>
<evidence type="ECO:0000313" key="2">
    <source>
        <dbReference type="EMBL" id="CAI5775634.1"/>
    </source>
</evidence>
<reference evidence="2" key="1">
    <citation type="submission" date="2022-12" db="EMBL/GenBank/DDBJ databases">
        <authorList>
            <person name="Alioto T."/>
            <person name="Alioto T."/>
            <person name="Gomez Garrido J."/>
        </authorList>
    </citation>
    <scope>NUCLEOTIDE SEQUENCE</scope>
</reference>
<dbReference type="Proteomes" id="UP001178461">
    <property type="component" value="Chromosome 5"/>
</dbReference>
<feature type="chain" id="PRO_5041461937" description="Secreted protein" evidence="1">
    <location>
        <begin position="23"/>
        <end position="115"/>
    </location>
</feature>
<keyword evidence="3" id="KW-1185">Reference proteome</keyword>
<dbReference type="EMBL" id="OX395130">
    <property type="protein sequence ID" value="CAI5775634.1"/>
    <property type="molecule type" value="Genomic_DNA"/>
</dbReference>
<organism evidence="2 3">
    <name type="scientific">Podarcis lilfordi</name>
    <name type="common">Lilford's wall lizard</name>
    <dbReference type="NCBI Taxonomy" id="74358"/>
    <lineage>
        <taxon>Eukaryota</taxon>
        <taxon>Metazoa</taxon>
        <taxon>Chordata</taxon>
        <taxon>Craniata</taxon>
        <taxon>Vertebrata</taxon>
        <taxon>Euteleostomi</taxon>
        <taxon>Lepidosauria</taxon>
        <taxon>Squamata</taxon>
        <taxon>Bifurcata</taxon>
        <taxon>Unidentata</taxon>
        <taxon>Episquamata</taxon>
        <taxon>Laterata</taxon>
        <taxon>Lacertibaenia</taxon>
        <taxon>Lacertidae</taxon>
        <taxon>Podarcis</taxon>
    </lineage>
</organism>
<proteinExistence type="predicted"/>
<name>A0AA35KE51_9SAUR</name>
<feature type="signal peptide" evidence="1">
    <location>
        <begin position="1"/>
        <end position="22"/>
    </location>
</feature>
<gene>
    <name evidence="2" type="ORF">PODLI_1B017400</name>
</gene>
<protein>
    <recommendedName>
        <fullName evidence="4">Secreted protein</fullName>
    </recommendedName>
</protein>
<evidence type="ECO:0000313" key="3">
    <source>
        <dbReference type="Proteomes" id="UP001178461"/>
    </source>
</evidence>
<keyword evidence="1" id="KW-0732">Signal</keyword>
<evidence type="ECO:0000256" key="1">
    <source>
        <dbReference type="SAM" id="SignalP"/>
    </source>
</evidence>
<dbReference type="AlphaFoldDB" id="A0AA35KE51"/>
<accession>A0AA35KE51</accession>